<sequence length="173" mass="18665">MHFPVFGYLTGLLCESYSPCGNSIQRSSRTWQVVTVRQISTKLGAEYEKSFMQSTCQQSLKTITSVLGLTRFLQVTSSPVHQLVGVLFAGDSQSKVQGRIGSTMRQLSVTAYSSDDHASRMLELPDIKHAAVQPAGSFKSSAEARCAGLSAQRSEIDEAIVSGGGAQCKDIVR</sequence>
<dbReference type="Proteomes" id="UP001642483">
    <property type="component" value="Unassembled WGS sequence"/>
</dbReference>
<name>A0ABP0FQY5_CLALP</name>
<accession>A0ABP0FQY5</accession>
<organism evidence="1 2">
    <name type="scientific">Clavelina lepadiformis</name>
    <name type="common">Light-bulb sea squirt</name>
    <name type="synonym">Ascidia lepadiformis</name>
    <dbReference type="NCBI Taxonomy" id="159417"/>
    <lineage>
        <taxon>Eukaryota</taxon>
        <taxon>Metazoa</taxon>
        <taxon>Chordata</taxon>
        <taxon>Tunicata</taxon>
        <taxon>Ascidiacea</taxon>
        <taxon>Aplousobranchia</taxon>
        <taxon>Clavelinidae</taxon>
        <taxon>Clavelina</taxon>
    </lineage>
</organism>
<keyword evidence="2" id="KW-1185">Reference proteome</keyword>
<protein>
    <submittedName>
        <fullName evidence="1">Uncharacterized protein</fullName>
    </submittedName>
</protein>
<evidence type="ECO:0000313" key="2">
    <source>
        <dbReference type="Proteomes" id="UP001642483"/>
    </source>
</evidence>
<dbReference type="EMBL" id="CAWYQH010000079">
    <property type="protein sequence ID" value="CAK8680822.1"/>
    <property type="molecule type" value="Genomic_DNA"/>
</dbReference>
<gene>
    <name evidence="1" type="ORF">CVLEPA_LOCUS11061</name>
</gene>
<proteinExistence type="predicted"/>
<comment type="caution">
    <text evidence="1">The sequence shown here is derived from an EMBL/GenBank/DDBJ whole genome shotgun (WGS) entry which is preliminary data.</text>
</comment>
<evidence type="ECO:0000313" key="1">
    <source>
        <dbReference type="EMBL" id="CAK8680822.1"/>
    </source>
</evidence>
<reference evidence="1 2" key="1">
    <citation type="submission" date="2024-02" db="EMBL/GenBank/DDBJ databases">
        <authorList>
            <person name="Daric V."/>
            <person name="Darras S."/>
        </authorList>
    </citation>
    <scope>NUCLEOTIDE SEQUENCE [LARGE SCALE GENOMIC DNA]</scope>
</reference>